<evidence type="ECO:0000313" key="4">
    <source>
        <dbReference type="EMBL" id="KAF2417661.1"/>
    </source>
</evidence>
<comment type="caution">
    <text evidence="4">The sequence shown here is derived from an EMBL/GenBank/DDBJ whole genome shotgun (WGS) entry which is preliminary data.</text>
</comment>
<feature type="compositionally biased region" description="Basic and acidic residues" evidence="3">
    <location>
        <begin position="23"/>
        <end position="42"/>
    </location>
</feature>
<keyword evidence="1" id="KW-0540">Nuclease</keyword>
<feature type="region of interest" description="Disordered" evidence="3">
    <location>
        <begin position="1"/>
        <end position="43"/>
    </location>
</feature>
<dbReference type="GO" id="GO:0016787">
    <property type="term" value="F:hydrolase activity"/>
    <property type="evidence" value="ECO:0007669"/>
    <property type="project" value="UniProtKB-KW"/>
</dbReference>
<proteinExistence type="predicted"/>
<dbReference type="GO" id="GO:0004521">
    <property type="term" value="F:RNA endonuclease activity"/>
    <property type="evidence" value="ECO:0007669"/>
    <property type="project" value="InterPro"/>
</dbReference>
<name>A0A9P4TSW1_9PEZI</name>
<organism evidence="4 5">
    <name type="scientific">Tothia fuscella</name>
    <dbReference type="NCBI Taxonomy" id="1048955"/>
    <lineage>
        <taxon>Eukaryota</taxon>
        <taxon>Fungi</taxon>
        <taxon>Dikarya</taxon>
        <taxon>Ascomycota</taxon>
        <taxon>Pezizomycotina</taxon>
        <taxon>Dothideomycetes</taxon>
        <taxon>Pleosporomycetidae</taxon>
        <taxon>Venturiales</taxon>
        <taxon>Cylindrosympodiaceae</taxon>
        <taxon>Tothia</taxon>
    </lineage>
</organism>
<dbReference type="Proteomes" id="UP000800235">
    <property type="component" value="Unassembled WGS sequence"/>
</dbReference>
<evidence type="ECO:0000313" key="5">
    <source>
        <dbReference type="Proteomes" id="UP000800235"/>
    </source>
</evidence>
<dbReference type="OrthoDB" id="5400622at2759"/>
<evidence type="ECO:0000256" key="2">
    <source>
        <dbReference type="ARBA" id="ARBA00022801"/>
    </source>
</evidence>
<sequence length="142" mass="16984">MYLFSSGKSKDKGPPEAYRLHRHPVDGPGYHERRHSSVERHLNTAPPIRVGYLGKRYPHQYRHTEEIFPQGRDYYEFPTSNYPYDRQIARGKVQGQPEIEGFTRTVTDHDRNIRGVMYHPENDRKKFVRADEVYPSRSRRRR</sequence>
<dbReference type="InterPro" id="IPR000026">
    <property type="entry name" value="N1-like"/>
</dbReference>
<accession>A0A9P4TSW1</accession>
<dbReference type="Pfam" id="PF00545">
    <property type="entry name" value="Ribonuclease"/>
    <property type="match status" value="1"/>
</dbReference>
<dbReference type="EMBL" id="MU007136">
    <property type="protein sequence ID" value="KAF2417661.1"/>
    <property type="molecule type" value="Genomic_DNA"/>
</dbReference>
<gene>
    <name evidence="4" type="ORF">EJ08DRAFT_703342</name>
</gene>
<protein>
    <submittedName>
        <fullName evidence="4">Uncharacterized protein</fullName>
    </submittedName>
</protein>
<dbReference type="GO" id="GO:0003723">
    <property type="term" value="F:RNA binding"/>
    <property type="evidence" value="ECO:0007669"/>
    <property type="project" value="InterPro"/>
</dbReference>
<dbReference type="SUPFAM" id="SSF53933">
    <property type="entry name" value="Microbial ribonucleases"/>
    <property type="match status" value="1"/>
</dbReference>
<dbReference type="Gene3D" id="3.10.450.30">
    <property type="entry name" value="Microbial ribonucleases"/>
    <property type="match status" value="1"/>
</dbReference>
<reference evidence="4" key="1">
    <citation type="journal article" date="2020" name="Stud. Mycol.">
        <title>101 Dothideomycetes genomes: a test case for predicting lifestyles and emergence of pathogens.</title>
        <authorList>
            <person name="Haridas S."/>
            <person name="Albert R."/>
            <person name="Binder M."/>
            <person name="Bloem J."/>
            <person name="Labutti K."/>
            <person name="Salamov A."/>
            <person name="Andreopoulos B."/>
            <person name="Baker S."/>
            <person name="Barry K."/>
            <person name="Bills G."/>
            <person name="Bluhm B."/>
            <person name="Cannon C."/>
            <person name="Castanera R."/>
            <person name="Culley D."/>
            <person name="Daum C."/>
            <person name="Ezra D."/>
            <person name="Gonzalez J."/>
            <person name="Henrissat B."/>
            <person name="Kuo A."/>
            <person name="Liang C."/>
            <person name="Lipzen A."/>
            <person name="Lutzoni F."/>
            <person name="Magnuson J."/>
            <person name="Mondo S."/>
            <person name="Nolan M."/>
            <person name="Ohm R."/>
            <person name="Pangilinan J."/>
            <person name="Park H.-J."/>
            <person name="Ramirez L."/>
            <person name="Alfaro M."/>
            <person name="Sun H."/>
            <person name="Tritt A."/>
            <person name="Yoshinaga Y."/>
            <person name="Zwiers L.-H."/>
            <person name="Turgeon B."/>
            <person name="Goodwin S."/>
            <person name="Spatafora J."/>
            <person name="Crous P."/>
            <person name="Grigoriev I."/>
        </authorList>
    </citation>
    <scope>NUCLEOTIDE SEQUENCE</scope>
    <source>
        <strain evidence="4">CBS 130266</strain>
    </source>
</reference>
<dbReference type="AlphaFoldDB" id="A0A9P4TSW1"/>
<keyword evidence="2" id="KW-0378">Hydrolase</keyword>
<evidence type="ECO:0000256" key="3">
    <source>
        <dbReference type="SAM" id="MobiDB-lite"/>
    </source>
</evidence>
<keyword evidence="5" id="KW-1185">Reference proteome</keyword>
<dbReference type="InterPro" id="IPR016191">
    <property type="entry name" value="Ribonuclease/ribotoxin"/>
</dbReference>
<evidence type="ECO:0000256" key="1">
    <source>
        <dbReference type="ARBA" id="ARBA00022722"/>
    </source>
</evidence>